<reference evidence="2 3" key="1">
    <citation type="journal article" date="2019" name="PLoS Biol.">
        <title>Sex chromosomes control vertical transmission of feminizing Wolbachia symbionts in an isopod.</title>
        <authorList>
            <person name="Becking T."/>
            <person name="Chebbi M.A."/>
            <person name="Giraud I."/>
            <person name="Moumen B."/>
            <person name="Laverre T."/>
            <person name="Caubet Y."/>
            <person name="Peccoud J."/>
            <person name="Gilbert C."/>
            <person name="Cordaux R."/>
        </authorList>
    </citation>
    <scope>NUCLEOTIDE SEQUENCE [LARGE SCALE GENOMIC DNA]</scope>
    <source>
        <strain evidence="2">ANa2</strain>
        <tissue evidence="2">Whole body excluding digestive tract and cuticle</tissue>
    </source>
</reference>
<sequence length="207" mass="23385">MDKEIRYKYNRFKNILPADSKRVSLLSVHGRPRDLYINSIMVDGFSKKDTYPPIVPTVDVPLEFGELNVSLLSSTSHEYFIENWVKIEGNFQGSQTLAFECRVIQLLGWSSSSIVPETGPEQLFSMLDYIYSGGPYNCPLLFTCADGVTACGAALALDITRQRSEALGEVNIFSSCIRIINCRPEFIVSLEQYRLLHDYLASYIFAL</sequence>
<dbReference type="GO" id="GO:0004725">
    <property type="term" value="F:protein tyrosine phosphatase activity"/>
    <property type="evidence" value="ECO:0007669"/>
    <property type="project" value="InterPro"/>
</dbReference>
<dbReference type="PANTHER" id="PTHR19134:SF449">
    <property type="entry name" value="TYROSINE-PROTEIN PHOSPHATASE 1"/>
    <property type="match status" value="1"/>
</dbReference>
<evidence type="ECO:0000313" key="3">
    <source>
        <dbReference type="Proteomes" id="UP000326759"/>
    </source>
</evidence>
<dbReference type="InterPro" id="IPR029021">
    <property type="entry name" value="Prot-tyrosine_phosphatase-like"/>
</dbReference>
<dbReference type="SUPFAM" id="SSF52799">
    <property type="entry name" value="(Phosphotyrosine protein) phosphatases II"/>
    <property type="match status" value="1"/>
</dbReference>
<accession>A0A5N5TE21</accession>
<dbReference type="EMBL" id="SEYY01005301">
    <property type="protein sequence ID" value="KAB7503355.1"/>
    <property type="molecule type" value="Genomic_DNA"/>
</dbReference>
<gene>
    <name evidence="2" type="ORF">Anas_02456</name>
</gene>
<dbReference type="InterPro" id="IPR050348">
    <property type="entry name" value="Protein-Tyr_Phosphatase"/>
</dbReference>
<dbReference type="Pfam" id="PF00102">
    <property type="entry name" value="Y_phosphatase"/>
    <property type="match status" value="1"/>
</dbReference>
<keyword evidence="3" id="KW-1185">Reference proteome</keyword>
<comment type="caution">
    <text evidence="2">The sequence shown here is derived from an EMBL/GenBank/DDBJ whole genome shotgun (WGS) entry which is preliminary data.</text>
</comment>
<dbReference type="PANTHER" id="PTHR19134">
    <property type="entry name" value="RECEPTOR-TYPE TYROSINE-PROTEIN PHOSPHATASE"/>
    <property type="match status" value="1"/>
</dbReference>
<dbReference type="SMART" id="SM00404">
    <property type="entry name" value="PTPc_motif"/>
    <property type="match status" value="1"/>
</dbReference>
<evidence type="ECO:0000259" key="1">
    <source>
        <dbReference type="PROSITE" id="PS50055"/>
    </source>
</evidence>
<name>A0A5N5TE21_9CRUS</name>
<dbReference type="Gene3D" id="3.90.190.10">
    <property type="entry name" value="Protein tyrosine phosphatase superfamily"/>
    <property type="match status" value="2"/>
</dbReference>
<dbReference type="PROSITE" id="PS50055">
    <property type="entry name" value="TYR_PHOSPHATASE_PTP"/>
    <property type="match status" value="1"/>
</dbReference>
<protein>
    <recommendedName>
        <fullName evidence="1">Tyrosine-protein phosphatase domain-containing protein</fullName>
    </recommendedName>
</protein>
<proteinExistence type="predicted"/>
<organism evidence="2 3">
    <name type="scientific">Armadillidium nasatum</name>
    <dbReference type="NCBI Taxonomy" id="96803"/>
    <lineage>
        <taxon>Eukaryota</taxon>
        <taxon>Metazoa</taxon>
        <taxon>Ecdysozoa</taxon>
        <taxon>Arthropoda</taxon>
        <taxon>Crustacea</taxon>
        <taxon>Multicrustacea</taxon>
        <taxon>Malacostraca</taxon>
        <taxon>Eumalacostraca</taxon>
        <taxon>Peracarida</taxon>
        <taxon>Isopoda</taxon>
        <taxon>Oniscidea</taxon>
        <taxon>Crinocheta</taxon>
        <taxon>Armadillidiidae</taxon>
        <taxon>Armadillidium</taxon>
    </lineage>
</organism>
<dbReference type="AlphaFoldDB" id="A0A5N5TE21"/>
<evidence type="ECO:0000313" key="2">
    <source>
        <dbReference type="EMBL" id="KAB7503355.1"/>
    </source>
</evidence>
<dbReference type="InterPro" id="IPR003595">
    <property type="entry name" value="Tyr_Pase_cat"/>
</dbReference>
<dbReference type="InterPro" id="IPR000242">
    <property type="entry name" value="PTP_cat"/>
</dbReference>
<feature type="domain" description="Tyrosine-protein phosphatase" evidence="1">
    <location>
        <begin position="40"/>
        <end position="203"/>
    </location>
</feature>
<dbReference type="Proteomes" id="UP000326759">
    <property type="component" value="Unassembled WGS sequence"/>
</dbReference>